<dbReference type="SUPFAM" id="SSF51161">
    <property type="entry name" value="Trimeric LpxA-like enzymes"/>
    <property type="match status" value="1"/>
</dbReference>
<dbReference type="CDD" id="cd04647">
    <property type="entry name" value="LbH_MAT_like"/>
    <property type="match status" value="1"/>
</dbReference>
<accession>A0A9W6LB66</accession>
<dbReference type="GO" id="GO:0008374">
    <property type="term" value="F:O-acyltransferase activity"/>
    <property type="evidence" value="ECO:0007669"/>
    <property type="project" value="TreeGrafter"/>
</dbReference>
<dbReference type="PANTHER" id="PTHR23416:SF23">
    <property type="entry name" value="ACETYLTRANSFERASE C18B11.09C-RELATED"/>
    <property type="match status" value="1"/>
</dbReference>
<evidence type="ECO:0000313" key="3">
    <source>
        <dbReference type="EMBL" id="GLI36675.1"/>
    </source>
</evidence>
<protein>
    <recommendedName>
        <fullName evidence="5">Acyltransferase</fullName>
    </recommendedName>
</protein>
<evidence type="ECO:0000256" key="2">
    <source>
        <dbReference type="ARBA" id="ARBA00022679"/>
    </source>
</evidence>
<dbReference type="InterPro" id="IPR011004">
    <property type="entry name" value="Trimer_LpxA-like_sf"/>
</dbReference>
<dbReference type="PANTHER" id="PTHR23416">
    <property type="entry name" value="SIALIC ACID SYNTHASE-RELATED"/>
    <property type="match status" value="1"/>
</dbReference>
<dbReference type="Gene3D" id="2.160.10.10">
    <property type="entry name" value="Hexapeptide repeat proteins"/>
    <property type="match status" value="1"/>
</dbReference>
<dbReference type="Proteomes" id="UP001144352">
    <property type="component" value="Unassembled WGS sequence"/>
</dbReference>
<dbReference type="EMBL" id="BSDS01000001">
    <property type="protein sequence ID" value="GLI36675.1"/>
    <property type="molecule type" value="Genomic_DNA"/>
</dbReference>
<dbReference type="AlphaFoldDB" id="A0A9W6LB66"/>
<evidence type="ECO:0000313" key="4">
    <source>
        <dbReference type="Proteomes" id="UP001144352"/>
    </source>
</evidence>
<dbReference type="InterPro" id="IPR051159">
    <property type="entry name" value="Hexapeptide_acetyltransf"/>
</dbReference>
<keyword evidence="2" id="KW-0808">Transferase</keyword>
<evidence type="ECO:0008006" key="5">
    <source>
        <dbReference type="Google" id="ProtNLM"/>
    </source>
</evidence>
<gene>
    <name evidence="3" type="ORF">GHYDROH2_01760</name>
</gene>
<proteinExistence type="inferred from homology"/>
<organism evidence="3 4">
    <name type="scientific">Geobacter hydrogenophilus</name>
    <dbReference type="NCBI Taxonomy" id="40983"/>
    <lineage>
        <taxon>Bacteria</taxon>
        <taxon>Pseudomonadati</taxon>
        <taxon>Thermodesulfobacteriota</taxon>
        <taxon>Desulfuromonadia</taxon>
        <taxon>Geobacterales</taxon>
        <taxon>Geobacteraceae</taxon>
        <taxon>Geobacter</taxon>
    </lineage>
</organism>
<dbReference type="InterPro" id="IPR001451">
    <property type="entry name" value="Hexapep"/>
</dbReference>
<name>A0A9W6LB66_9BACT</name>
<keyword evidence="4" id="KW-1185">Reference proteome</keyword>
<dbReference type="Pfam" id="PF00132">
    <property type="entry name" value="Hexapep"/>
    <property type="match status" value="1"/>
</dbReference>
<evidence type="ECO:0000256" key="1">
    <source>
        <dbReference type="ARBA" id="ARBA00007274"/>
    </source>
</evidence>
<comment type="caution">
    <text evidence="3">The sequence shown here is derived from an EMBL/GenBank/DDBJ whole genome shotgun (WGS) entry which is preliminary data.</text>
</comment>
<reference evidence="3" key="1">
    <citation type="submission" date="2022-12" db="EMBL/GenBank/DDBJ databases">
        <title>Reference genome sequencing for broad-spectrum identification of bacterial and archaeal isolates by mass spectrometry.</title>
        <authorList>
            <person name="Sekiguchi Y."/>
            <person name="Tourlousse D.M."/>
        </authorList>
    </citation>
    <scope>NUCLEOTIDE SEQUENCE</scope>
    <source>
        <strain evidence="3">H2</strain>
    </source>
</reference>
<dbReference type="GO" id="GO:0005829">
    <property type="term" value="C:cytosol"/>
    <property type="evidence" value="ECO:0007669"/>
    <property type="project" value="TreeGrafter"/>
</dbReference>
<sequence length="203" mass="22846">MFRLLLLFKTVLIRWMSKICVPKMIWSYKRYDGRILTNTRISSSTYIGTPSMFEIEDNVFIGHFNVLDASGGLYIEYGCQLTNFITVQTHSSHISIRLCASNYVDIKDPIGYVKGTVHIGKFTFVGPHSTIMPGTTIGKGCIVSAHSYLSGNYPDFSVIRGIPAKVVGDTRDIDKSFLQNHPELNRDYREWTIGSADSESFQA</sequence>
<comment type="similarity">
    <text evidence="1">Belongs to the transferase hexapeptide repeat family.</text>
</comment>